<dbReference type="EMBL" id="JAENHL010000007">
    <property type="protein sequence ID" value="MBK1867781.1"/>
    <property type="molecule type" value="Genomic_DNA"/>
</dbReference>
<reference evidence="1" key="1">
    <citation type="submission" date="2021-01" db="EMBL/GenBank/DDBJ databases">
        <authorList>
            <person name="Sun Q."/>
        </authorList>
    </citation>
    <scope>NUCLEOTIDE SEQUENCE</scope>
    <source>
        <strain evidence="1">YIM B02566</strain>
    </source>
</reference>
<dbReference type="EC" id="6.3.3.2" evidence="1"/>
<comment type="caution">
    <text evidence="1">The sequence shown here is derived from an EMBL/GenBank/DDBJ whole genome shotgun (WGS) entry which is preliminary data.</text>
</comment>
<dbReference type="Proteomes" id="UP000616151">
    <property type="component" value="Unassembled WGS sequence"/>
</dbReference>
<organism evidence="1 2">
    <name type="scientific">Taklimakanibacter albus</name>
    <dbReference type="NCBI Taxonomy" id="2800327"/>
    <lineage>
        <taxon>Bacteria</taxon>
        <taxon>Pseudomonadati</taxon>
        <taxon>Pseudomonadota</taxon>
        <taxon>Alphaproteobacteria</taxon>
        <taxon>Hyphomicrobiales</taxon>
        <taxon>Aestuariivirgaceae</taxon>
        <taxon>Taklimakanibacter</taxon>
    </lineage>
</organism>
<keyword evidence="2" id="KW-1185">Reference proteome</keyword>
<accession>A0ACC5R543</accession>
<sequence>MQVAKRSGDVLDLKRRARTAANAARAHAHKTLGDRAGLMLAQHELPIERRTDRASLSGFYPYQAEINVLPLLARLVSEGWQTALPVVMAKGAPLTFRAWAPGEPTGRGIWDIHIPLETAPELQPDVLLVPMLAFDRRGYRLGYGGGFYDRTLAELRKLKPVTAIGVAYAEQEMAEVPVSDYDEPLDWILTERGVIEPKR</sequence>
<proteinExistence type="predicted"/>
<protein>
    <submittedName>
        <fullName evidence="1">5-formyltetrahydrofolate cyclo-ligase</fullName>
        <ecNumber evidence="1">6.3.3.2</ecNumber>
    </submittedName>
</protein>
<name>A0ACC5R543_9HYPH</name>
<evidence type="ECO:0000313" key="1">
    <source>
        <dbReference type="EMBL" id="MBK1867781.1"/>
    </source>
</evidence>
<gene>
    <name evidence="1" type="ORF">JHL16_15590</name>
</gene>
<evidence type="ECO:0000313" key="2">
    <source>
        <dbReference type="Proteomes" id="UP000616151"/>
    </source>
</evidence>
<keyword evidence="1" id="KW-0436">Ligase</keyword>